<evidence type="ECO:0000256" key="5">
    <source>
        <dbReference type="ARBA" id="ARBA00022722"/>
    </source>
</evidence>
<feature type="domain" description="Reverse transcriptase" evidence="10">
    <location>
        <begin position="1"/>
        <end position="67"/>
    </location>
</feature>
<reference evidence="11 12" key="1">
    <citation type="submission" date="2024-09" db="EMBL/GenBank/DDBJ databases">
        <title>A chromosome-level genome assembly of Gray's grenadier anchovy, Coilia grayii.</title>
        <authorList>
            <person name="Fu Z."/>
        </authorList>
    </citation>
    <scope>NUCLEOTIDE SEQUENCE [LARGE SCALE GENOMIC DNA]</scope>
    <source>
        <strain evidence="11">G4</strain>
        <tissue evidence="11">Muscle</tissue>
    </source>
</reference>
<dbReference type="Proteomes" id="UP001591681">
    <property type="component" value="Unassembled WGS sequence"/>
</dbReference>
<evidence type="ECO:0000313" key="12">
    <source>
        <dbReference type="Proteomes" id="UP001591681"/>
    </source>
</evidence>
<dbReference type="GO" id="GO:0003964">
    <property type="term" value="F:RNA-directed DNA polymerase activity"/>
    <property type="evidence" value="ECO:0007669"/>
    <property type="project" value="UniProtKB-KW"/>
</dbReference>
<dbReference type="InterPro" id="IPR043502">
    <property type="entry name" value="DNA/RNA_pol_sf"/>
</dbReference>
<evidence type="ECO:0000256" key="6">
    <source>
        <dbReference type="ARBA" id="ARBA00022759"/>
    </source>
</evidence>
<keyword evidence="4" id="KW-0548">Nucleotidyltransferase</keyword>
<dbReference type="FunFam" id="1.10.340.70:FF:000001">
    <property type="entry name" value="Retrovirus-related Pol polyprotein from transposon gypsy-like Protein"/>
    <property type="match status" value="1"/>
</dbReference>
<name>A0ABD1K1D7_9TELE</name>
<dbReference type="InterPro" id="IPR050951">
    <property type="entry name" value="Retrovirus_Pol_polyprotein"/>
</dbReference>
<keyword evidence="7" id="KW-0378">Hydrolase</keyword>
<evidence type="ECO:0000256" key="4">
    <source>
        <dbReference type="ARBA" id="ARBA00022695"/>
    </source>
</evidence>
<dbReference type="GO" id="GO:0004523">
    <property type="term" value="F:RNA-DNA hybrid ribonuclease activity"/>
    <property type="evidence" value="ECO:0007669"/>
    <property type="project" value="UniProtKB-EC"/>
</dbReference>
<accession>A0ABD1K1D7</accession>
<evidence type="ECO:0000256" key="1">
    <source>
        <dbReference type="ARBA" id="ARBA00010879"/>
    </source>
</evidence>
<dbReference type="PROSITE" id="PS50878">
    <property type="entry name" value="RT_POL"/>
    <property type="match status" value="1"/>
</dbReference>
<dbReference type="SUPFAM" id="SSF56672">
    <property type="entry name" value="DNA/RNA polymerases"/>
    <property type="match status" value="1"/>
</dbReference>
<evidence type="ECO:0000256" key="8">
    <source>
        <dbReference type="ARBA" id="ARBA00022918"/>
    </source>
</evidence>
<evidence type="ECO:0000256" key="7">
    <source>
        <dbReference type="ARBA" id="ARBA00022801"/>
    </source>
</evidence>
<organism evidence="11 12">
    <name type="scientific">Coilia grayii</name>
    <name type="common">Gray's grenadier anchovy</name>
    <dbReference type="NCBI Taxonomy" id="363190"/>
    <lineage>
        <taxon>Eukaryota</taxon>
        <taxon>Metazoa</taxon>
        <taxon>Chordata</taxon>
        <taxon>Craniata</taxon>
        <taxon>Vertebrata</taxon>
        <taxon>Euteleostomi</taxon>
        <taxon>Actinopterygii</taxon>
        <taxon>Neopterygii</taxon>
        <taxon>Teleostei</taxon>
        <taxon>Clupei</taxon>
        <taxon>Clupeiformes</taxon>
        <taxon>Clupeoidei</taxon>
        <taxon>Engraulidae</taxon>
        <taxon>Coilinae</taxon>
        <taxon>Coilia</taxon>
    </lineage>
</organism>
<proteinExistence type="inferred from homology"/>
<comment type="caution">
    <text evidence="11">The sequence shown here is derived from an EMBL/GenBank/DDBJ whole genome shotgun (WGS) entry which is preliminary data.</text>
</comment>
<keyword evidence="6" id="KW-0255">Endonuclease</keyword>
<dbReference type="InterPro" id="IPR043128">
    <property type="entry name" value="Rev_trsase/Diguanyl_cyclase"/>
</dbReference>
<keyword evidence="12" id="KW-1185">Reference proteome</keyword>
<dbReference type="Pfam" id="PF00078">
    <property type="entry name" value="RVT_1"/>
    <property type="match status" value="1"/>
</dbReference>
<dbReference type="InterPro" id="IPR000477">
    <property type="entry name" value="RT_dom"/>
</dbReference>
<evidence type="ECO:0000259" key="10">
    <source>
        <dbReference type="PROSITE" id="PS50878"/>
    </source>
</evidence>
<dbReference type="EMBL" id="JBHFQA010000009">
    <property type="protein sequence ID" value="KAL2092933.1"/>
    <property type="molecule type" value="Genomic_DNA"/>
</dbReference>
<evidence type="ECO:0000256" key="9">
    <source>
        <dbReference type="ARBA" id="ARBA00039658"/>
    </source>
</evidence>
<keyword evidence="3" id="KW-0808">Transferase</keyword>
<dbReference type="PANTHER" id="PTHR37984">
    <property type="entry name" value="PROTEIN CBG26694"/>
    <property type="match status" value="1"/>
</dbReference>
<dbReference type="Gene3D" id="1.10.340.70">
    <property type="match status" value="1"/>
</dbReference>
<dbReference type="EC" id="3.1.26.4" evidence="2"/>
<evidence type="ECO:0000313" key="11">
    <source>
        <dbReference type="EMBL" id="KAL2092933.1"/>
    </source>
</evidence>
<evidence type="ECO:0000256" key="2">
    <source>
        <dbReference type="ARBA" id="ARBA00012180"/>
    </source>
</evidence>
<dbReference type="CDD" id="cd09274">
    <property type="entry name" value="RNase_HI_RT_Ty3"/>
    <property type="match status" value="1"/>
</dbReference>
<keyword evidence="8" id="KW-0695">RNA-directed DNA polymerase</keyword>
<dbReference type="Pfam" id="PF17917">
    <property type="entry name" value="RT_RNaseH"/>
    <property type="match status" value="1"/>
</dbReference>
<dbReference type="InterPro" id="IPR041588">
    <property type="entry name" value="Integrase_H2C2"/>
</dbReference>
<keyword evidence="5" id="KW-0540">Nuclease</keyword>
<sequence>MMKIFGDQNFMSLLCYLDDLMSFAPTEDEALKRLEMIFQRLRAHKLKLAPKKCFFLRRSVRFLGHVLDSPGISTDPSKVEAITNVVRADLMKADGLTPDVKKIQSFLGLVLPGEDRARPIAFASRTRSKAQSKYPAHRLEFFALKWAVCEKFSHWLKGHKFTAWSDNNPLTHILTKHRLDACEQRWVAKLAAYEFDVKYVPGRKNVVADALSRIPFAATKVSHRLINEPHSALLSISEHLPDPELQDVFHQSSACQATQLVGVSGRSHDHHSAVASMSAVEVAAVMSGHTDWETAARVRAVPLANHVQSLADIGQIALPSFSARKLQDRQRGDADLAGVIFYVGRKRRPSRRECAQETWTPLRLLKQWQKLSLMDEILYRVAKDPATGKKKFQYVVPQSLRSDVLQGCHEDAGHQGQLRTLHLVKQRFY</sequence>
<dbReference type="Pfam" id="PF17921">
    <property type="entry name" value="Integrase_H2C2"/>
    <property type="match status" value="1"/>
</dbReference>
<protein>
    <recommendedName>
        <fullName evidence="9">Gypsy retrotransposon integrase-like protein 1</fullName>
        <ecNumber evidence="2">3.1.26.4</ecNumber>
    </recommendedName>
</protein>
<dbReference type="AlphaFoldDB" id="A0ABD1K1D7"/>
<evidence type="ECO:0000256" key="3">
    <source>
        <dbReference type="ARBA" id="ARBA00022679"/>
    </source>
</evidence>
<dbReference type="InterPro" id="IPR041373">
    <property type="entry name" value="RT_RNaseH"/>
</dbReference>
<dbReference type="Gene3D" id="3.30.70.270">
    <property type="match status" value="1"/>
</dbReference>
<gene>
    <name evidence="11" type="ORF">ACEWY4_010245</name>
</gene>
<dbReference type="PANTHER" id="PTHR37984:SF15">
    <property type="entry name" value="INTEGRASE CATALYTIC DOMAIN-CONTAINING PROTEIN"/>
    <property type="match status" value="1"/>
</dbReference>
<comment type="similarity">
    <text evidence="1">Belongs to the beta type-B retroviral polymerase family. HERV class-II K(HML-2) pol subfamily.</text>
</comment>